<dbReference type="Pfam" id="PF05553">
    <property type="entry name" value="DUF761"/>
    <property type="match status" value="1"/>
</dbReference>
<gene>
    <name evidence="1" type="ORF">GSCOC_T00023799001</name>
</gene>
<name>A0A068UF42_COFCA</name>
<dbReference type="InterPro" id="IPR008480">
    <property type="entry name" value="DUF761_pln"/>
</dbReference>
<dbReference type="PANTHER" id="PTHR33450:SF31">
    <property type="entry name" value="EMB|CAB67623.1"/>
    <property type="match status" value="1"/>
</dbReference>
<evidence type="ECO:0000313" key="2">
    <source>
        <dbReference type="Proteomes" id="UP000295252"/>
    </source>
</evidence>
<dbReference type="PhylomeDB" id="A0A068UF42"/>
<dbReference type="EMBL" id="HG739107">
    <property type="protein sequence ID" value="CDP06809.1"/>
    <property type="molecule type" value="Genomic_DNA"/>
</dbReference>
<sequence>MKNTVASASASATAVVKQIVSLLRSMARAKSVAIKSKTDAIRARLEVFSLLRNKKLSLVAVSRKIHSLLPGGGHQEKIKTDEDWATSNLRLQCCSSSSSHQLQLQVPKDDEVLDSCSINPYYNQPDYHDEDPYPDLTHSLFDEADAYDNELDQLVLKGDPNASVIDLVKNSKEHCGENFSLEAEIDHVADLYIMKFHKNMRMQKLESFKRYQEMLERSV</sequence>
<dbReference type="InParanoid" id="A0A068UF42"/>
<dbReference type="Gramene" id="CDP06809">
    <property type="protein sequence ID" value="CDP06809"/>
    <property type="gene ID" value="GSCOC_T00023799001"/>
</dbReference>
<dbReference type="FunCoup" id="A0A068UF42">
    <property type="interactions" value="122"/>
</dbReference>
<proteinExistence type="predicted"/>
<dbReference type="Proteomes" id="UP000295252">
    <property type="component" value="Chromosome IV"/>
</dbReference>
<reference evidence="2" key="1">
    <citation type="journal article" date="2014" name="Science">
        <title>The coffee genome provides insight into the convergent evolution of caffeine biosynthesis.</title>
        <authorList>
            <person name="Denoeud F."/>
            <person name="Carretero-Paulet L."/>
            <person name="Dereeper A."/>
            <person name="Droc G."/>
            <person name="Guyot R."/>
            <person name="Pietrella M."/>
            <person name="Zheng C."/>
            <person name="Alberti A."/>
            <person name="Anthony F."/>
            <person name="Aprea G."/>
            <person name="Aury J.M."/>
            <person name="Bento P."/>
            <person name="Bernard M."/>
            <person name="Bocs S."/>
            <person name="Campa C."/>
            <person name="Cenci A."/>
            <person name="Combes M.C."/>
            <person name="Crouzillat D."/>
            <person name="Da Silva C."/>
            <person name="Daddiego L."/>
            <person name="De Bellis F."/>
            <person name="Dussert S."/>
            <person name="Garsmeur O."/>
            <person name="Gayraud T."/>
            <person name="Guignon V."/>
            <person name="Jahn K."/>
            <person name="Jamilloux V."/>
            <person name="Joet T."/>
            <person name="Labadie K."/>
            <person name="Lan T."/>
            <person name="Leclercq J."/>
            <person name="Lepelley M."/>
            <person name="Leroy T."/>
            <person name="Li L.T."/>
            <person name="Librado P."/>
            <person name="Lopez L."/>
            <person name="Munoz A."/>
            <person name="Noel B."/>
            <person name="Pallavicini A."/>
            <person name="Perrotta G."/>
            <person name="Poncet V."/>
            <person name="Pot D."/>
            <person name="Priyono X."/>
            <person name="Rigoreau M."/>
            <person name="Rouard M."/>
            <person name="Rozas J."/>
            <person name="Tranchant-Dubreuil C."/>
            <person name="VanBuren R."/>
            <person name="Zhang Q."/>
            <person name="Andrade A.C."/>
            <person name="Argout X."/>
            <person name="Bertrand B."/>
            <person name="de Kochko A."/>
            <person name="Graziosi G."/>
            <person name="Henry R.J."/>
            <person name="Jayarama X."/>
            <person name="Ming R."/>
            <person name="Nagai C."/>
            <person name="Rounsley S."/>
            <person name="Sankoff D."/>
            <person name="Giuliano G."/>
            <person name="Albert V.A."/>
            <person name="Wincker P."/>
            <person name="Lashermes P."/>
        </authorList>
    </citation>
    <scope>NUCLEOTIDE SEQUENCE [LARGE SCALE GENOMIC DNA]</scope>
    <source>
        <strain evidence="2">cv. DH200-94</strain>
    </source>
</reference>
<keyword evidence="2" id="KW-1185">Reference proteome</keyword>
<protein>
    <submittedName>
        <fullName evidence="1">Uncharacterized protein</fullName>
    </submittedName>
</protein>
<evidence type="ECO:0000313" key="1">
    <source>
        <dbReference type="EMBL" id="CDP06809.1"/>
    </source>
</evidence>
<dbReference type="OrthoDB" id="684076at2759"/>
<accession>A0A068UF42</accession>
<dbReference type="AlphaFoldDB" id="A0A068UF42"/>
<dbReference type="STRING" id="49390.A0A068UF42"/>
<dbReference type="PANTHER" id="PTHR33450">
    <property type="entry name" value="EMB|CAB67623.1-RELATED"/>
    <property type="match status" value="1"/>
</dbReference>
<organism evidence="1 2">
    <name type="scientific">Coffea canephora</name>
    <name type="common">Robusta coffee</name>
    <dbReference type="NCBI Taxonomy" id="49390"/>
    <lineage>
        <taxon>Eukaryota</taxon>
        <taxon>Viridiplantae</taxon>
        <taxon>Streptophyta</taxon>
        <taxon>Embryophyta</taxon>
        <taxon>Tracheophyta</taxon>
        <taxon>Spermatophyta</taxon>
        <taxon>Magnoliopsida</taxon>
        <taxon>eudicotyledons</taxon>
        <taxon>Gunneridae</taxon>
        <taxon>Pentapetalae</taxon>
        <taxon>asterids</taxon>
        <taxon>lamiids</taxon>
        <taxon>Gentianales</taxon>
        <taxon>Rubiaceae</taxon>
        <taxon>Ixoroideae</taxon>
        <taxon>Gardenieae complex</taxon>
        <taxon>Bertiereae - Coffeeae clade</taxon>
        <taxon>Coffeeae</taxon>
        <taxon>Coffea</taxon>
    </lineage>
</organism>
<dbReference type="OMA" id="DSLHCQY"/>